<comment type="similarity">
    <text evidence="1">Belongs to the bacterial luciferase oxidoreductase family.</text>
</comment>
<evidence type="ECO:0000313" key="7">
    <source>
        <dbReference type="Proteomes" id="UP000637002"/>
    </source>
</evidence>
<dbReference type="Proteomes" id="UP000637002">
    <property type="component" value="Unassembled WGS sequence"/>
</dbReference>
<protein>
    <submittedName>
        <fullName evidence="6">Luciferase</fullName>
    </submittedName>
</protein>
<dbReference type="SUPFAM" id="SSF51679">
    <property type="entry name" value="Bacterial luciferase-like"/>
    <property type="match status" value="1"/>
</dbReference>
<dbReference type="AlphaFoldDB" id="A0A916ULM2"/>
<keyword evidence="7" id="KW-1185">Reference proteome</keyword>
<reference evidence="6" key="1">
    <citation type="journal article" date="2014" name="Int. J. Syst. Evol. Microbiol.">
        <title>Complete genome sequence of Corynebacterium casei LMG S-19264T (=DSM 44701T), isolated from a smear-ripened cheese.</title>
        <authorList>
            <consortium name="US DOE Joint Genome Institute (JGI-PGF)"/>
            <person name="Walter F."/>
            <person name="Albersmeier A."/>
            <person name="Kalinowski J."/>
            <person name="Ruckert C."/>
        </authorList>
    </citation>
    <scope>NUCLEOTIDE SEQUENCE</scope>
    <source>
        <strain evidence="6">CGMCC 1.12919</strain>
    </source>
</reference>
<keyword evidence="2" id="KW-0285">Flavoprotein</keyword>
<dbReference type="PANTHER" id="PTHR30137">
    <property type="entry name" value="LUCIFERASE-LIKE MONOOXYGENASE"/>
    <property type="match status" value="1"/>
</dbReference>
<dbReference type="Gene3D" id="3.20.20.30">
    <property type="entry name" value="Luciferase-like domain"/>
    <property type="match status" value="1"/>
</dbReference>
<evidence type="ECO:0000259" key="5">
    <source>
        <dbReference type="Pfam" id="PF00296"/>
    </source>
</evidence>
<evidence type="ECO:0000256" key="4">
    <source>
        <dbReference type="ARBA" id="ARBA00023033"/>
    </source>
</evidence>
<evidence type="ECO:0000256" key="1">
    <source>
        <dbReference type="ARBA" id="ARBA00010426"/>
    </source>
</evidence>
<reference evidence="6" key="2">
    <citation type="submission" date="2020-09" db="EMBL/GenBank/DDBJ databases">
        <authorList>
            <person name="Sun Q."/>
            <person name="Zhou Y."/>
        </authorList>
    </citation>
    <scope>NUCLEOTIDE SEQUENCE</scope>
    <source>
        <strain evidence="6">CGMCC 1.12919</strain>
    </source>
</reference>
<dbReference type="RefSeq" id="WP_188610995.1">
    <property type="nucleotide sequence ID" value="NZ_BMGG01000007.1"/>
</dbReference>
<evidence type="ECO:0000256" key="2">
    <source>
        <dbReference type="ARBA" id="ARBA00022630"/>
    </source>
</evidence>
<comment type="caution">
    <text evidence="6">The sequence shown here is derived from an EMBL/GenBank/DDBJ whole genome shotgun (WGS) entry which is preliminary data.</text>
</comment>
<proteinExistence type="inferred from homology"/>
<organism evidence="6 7">
    <name type="scientific">Chelatococcus reniformis</name>
    <dbReference type="NCBI Taxonomy" id="1494448"/>
    <lineage>
        <taxon>Bacteria</taxon>
        <taxon>Pseudomonadati</taxon>
        <taxon>Pseudomonadota</taxon>
        <taxon>Alphaproteobacteria</taxon>
        <taxon>Hyphomicrobiales</taxon>
        <taxon>Chelatococcaceae</taxon>
        <taxon>Chelatococcus</taxon>
    </lineage>
</organism>
<dbReference type="GO" id="GO:0005829">
    <property type="term" value="C:cytosol"/>
    <property type="evidence" value="ECO:0007669"/>
    <property type="project" value="TreeGrafter"/>
</dbReference>
<keyword evidence="3" id="KW-0560">Oxidoreductase</keyword>
<sequence>MTTVGINCIFQNVFDELSDADAYRRDLHIASLAEPLGFDKISAVEHHFSNYSMAPDNVAFLSWVAAQTKRLELMTGAVILPWNNPLRVVERMILLDHLSQGRAHFGIGRGLARREYEAFGIDMNEARERFNEAAKMVIAGVETGVVEGSGPFYKQKRTEVRPRPFRSFKDRITCVAMSADTVPIAAGLGLRMTVFAQKPWAEMVSHFDTYRRLFADSQGHAAPPPTCTEFMFCDESADRAEEKALKHIGNYYDIIIDHYEFKSNHFEKTKGYTAYAEAANKARTADHVKAREEYVRVNNFGTPNQILENYERRRKLIGDFDIQVNVTYGGLTTAEAERNMRLYAAKVLPEVKSWRKAA</sequence>
<evidence type="ECO:0000313" key="6">
    <source>
        <dbReference type="EMBL" id="GGC78255.1"/>
    </source>
</evidence>
<dbReference type="InterPro" id="IPR050766">
    <property type="entry name" value="Bact_Lucif_Oxidored"/>
</dbReference>
<dbReference type="Pfam" id="PF00296">
    <property type="entry name" value="Bac_luciferase"/>
    <property type="match status" value="1"/>
</dbReference>
<dbReference type="GO" id="GO:0016705">
    <property type="term" value="F:oxidoreductase activity, acting on paired donors, with incorporation or reduction of molecular oxygen"/>
    <property type="evidence" value="ECO:0007669"/>
    <property type="project" value="InterPro"/>
</dbReference>
<dbReference type="PANTHER" id="PTHR30137:SF16">
    <property type="entry name" value="BLL0895 PROTEIN"/>
    <property type="match status" value="1"/>
</dbReference>
<feature type="domain" description="Luciferase-like" evidence="5">
    <location>
        <begin position="4"/>
        <end position="316"/>
    </location>
</feature>
<dbReference type="InterPro" id="IPR036661">
    <property type="entry name" value="Luciferase-like_sf"/>
</dbReference>
<gene>
    <name evidence="6" type="ORF">GCM10010994_40610</name>
</gene>
<name>A0A916ULM2_9HYPH</name>
<dbReference type="InterPro" id="IPR011251">
    <property type="entry name" value="Luciferase-like_dom"/>
</dbReference>
<evidence type="ECO:0000256" key="3">
    <source>
        <dbReference type="ARBA" id="ARBA00023002"/>
    </source>
</evidence>
<accession>A0A916ULM2</accession>
<keyword evidence="4" id="KW-0503">Monooxygenase</keyword>
<dbReference type="EMBL" id="BMGG01000007">
    <property type="protein sequence ID" value="GGC78255.1"/>
    <property type="molecule type" value="Genomic_DNA"/>
</dbReference>
<dbReference type="GO" id="GO:0004497">
    <property type="term" value="F:monooxygenase activity"/>
    <property type="evidence" value="ECO:0007669"/>
    <property type="project" value="UniProtKB-KW"/>
</dbReference>